<proteinExistence type="inferred from homology"/>
<dbReference type="Pfam" id="PF01564">
    <property type="entry name" value="Spermine_synth"/>
    <property type="match status" value="1"/>
</dbReference>
<dbReference type="AlphaFoldDB" id="A0A2U2N2F0"/>
<dbReference type="GO" id="GO:0010487">
    <property type="term" value="F:thermospermine synthase activity"/>
    <property type="evidence" value="ECO:0007669"/>
    <property type="project" value="UniProtKB-EC"/>
</dbReference>
<dbReference type="GO" id="GO:0005886">
    <property type="term" value="C:plasma membrane"/>
    <property type="evidence" value="ECO:0007669"/>
    <property type="project" value="UniProtKB-SubCell"/>
</dbReference>
<feature type="binding site" evidence="6">
    <location>
        <position position="105"/>
    </location>
    <ligand>
        <name>S-methyl-5'-thioadenosine</name>
        <dbReference type="ChEBI" id="CHEBI:17509"/>
    </ligand>
</feature>
<comment type="subunit">
    <text evidence="6">Homodimer or homotetramer.</text>
</comment>
<dbReference type="SUPFAM" id="SSF53335">
    <property type="entry name" value="S-adenosyl-L-methionine-dependent methyltransferases"/>
    <property type="match status" value="1"/>
</dbReference>
<dbReference type="GO" id="GO:0008295">
    <property type="term" value="P:spermidine biosynthetic process"/>
    <property type="evidence" value="ECO:0007669"/>
    <property type="project" value="UniProtKB-UniRule"/>
</dbReference>
<comment type="function">
    <text evidence="6">Catalyzes the irreversible transfer of a propylamine group from the amino donor S-adenosylmethioninamine (decarboxy-AdoMet) to putrescine (1,4-diaminobutane) to yield spermidine.</text>
</comment>
<evidence type="ECO:0000256" key="5">
    <source>
        <dbReference type="ARBA" id="ARBA00048874"/>
    </source>
</evidence>
<name>A0A2U2N2F0_9GAMM</name>
<dbReference type="InterPro" id="IPR029063">
    <property type="entry name" value="SAM-dependent_MTases_sf"/>
</dbReference>
<keyword evidence="2 6" id="KW-0808">Transferase</keyword>
<comment type="similarity">
    <text evidence="1 6">Belongs to the spermidine/spermine synthase family.</text>
</comment>
<comment type="caution">
    <text evidence="9">The sequence shown here is derived from an EMBL/GenBank/DDBJ whole genome shotgun (WGS) entry which is preliminary data.</text>
</comment>
<feature type="binding site" evidence="6">
    <location>
        <position position="61"/>
    </location>
    <ligand>
        <name>spermidine</name>
        <dbReference type="ChEBI" id="CHEBI:57834"/>
    </ligand>
</feature>
<dbReference type="EMBL" id="QFFI01000012">
    <property type="protein sequence ID" value="PWG63218.1"/>
    <property type="molecule type" value="Genomic_DNA"/>
</dbReference>
<evidence type="ECO:0000256" key="2">
    <source>
        <dbReference type="ARBA" id="ARBA00022679"/>
    </source>
</evidence>
<feature type="active site" description="Proton acceptor" evidence="6 7">
    <location>
        <position position="155"/>
    </location>
</feature>
<comment type="caution">
    <text evidence="6">Lacks conserved residue(s) required for the propagation of feature annotation.</text>
</comment>
<dbReference type="RefSeq" id="WP_109678445.1">
    <property type="nucleotide sequence ID" value="NZ_CP086615.1"/>
</dbReference>
<keyword evidence="6" id="KW-1133">Transmembrane helix</keyword>
<dbReference type="EC" id="2.5.1.16" evidence="6"/>
<feature type="binding site" evidence="6">
    <location>
        <position position="165"/>
    </location>
    <ligand>
        <name>S-methyl-5'-thioadenosine</name>
        <dbReference type="ChEBI" id="CHEBI:17509"/>
    </ligand>
</feature>
<evidence type="ECO:0000313" key="9">
    <source>
        <dbReference type="EMBL" id="PWG63218.1"/>
    </source>
</evidence>
<keyword evidence="6" id="KW-0472">Membrane</keyword>
<dbReference type="PANTHER" id="PTHR43317:SF1">
    <property type="entry name" value="THERMOSPERMINE SYNTHASE ACAULIS5"/>
    <property type="match status" value="1"/>
</dbReference>
<comment type="catalytic activity">
    <reaction evidence="6">
        <text>S-adenosyl 3-(methylsulfanyl)propylamine + putrescine = S-methyl-5'-thioadenosine + spermidine + H(+)</text>
        <dbReference type="Rhea" id="RHEA:12721"/>
        <dbReference type="ChEBI" id="CHEBI:15378"/>
        <dbReference type="ChEBI" id="CHEBI:17509"/>
        <dbReference type="ChEBI" id="CHEBI:57443"/>
        <dbReference type="ChEBI" id="CHEBI:57834"/>
        <dbReference type="ChEBI" id="CHEBI:326268"/>
        <dbReference type="EC" id="2.5.1.16"/>
    </reaction>
</comment>
<reference evidence="9 10" key="1">
    <citation type="submission" date="2018-05" db="EMBL/GenBank/DDBJ databases">
        <title>Spiribacter halobius sp. nov., a moderately halophilic bacterium isolated from marine solar saltern.</title>
        <authorList>
            <person name="Zheng W.-S."/>
            <person name="Lu D.-C."/>
            <person name="Du Z.-J."/>
        </authorList>
    </citation>
    <scope>NUCLEOTIDE SEQUENCE [LARGE SCALE GENOMIC DNA]</scope>
    <source>
        <strain evidence="9 10">E85</strain>
    </source>
</reference>
<dbReference type="Proteomes" id="UP000245474">
    <property type="component" value="Unassembled WGS sequence"/>
</dbReference>
<feature type="transmembrane region" description="Helical" evidence="6">
    <location>
        <begin position="209"/>
        <end position="231"/>
    </location>
</feature>
<dbReference type="OrthoDB" id="5516475at2"/>
<dbReference type="Gene3D" id="3.40.50.150">
    <property type="entry name" value="Vaccinia Virus protein VP39"/>
    <property type="match status" value="1"/>
</dbReference>
<feature type="domain" description="PABS" evidence="8">
    <location>
        <begin position="1"/>
        <end position="238"/>
    </location>
</feature>
<accession>A0A2U2N2F0</accession>
<dbReference type="InterPro" id="IPR037163">
    <property type="entry name" value="Spermidine_synt_N_sf"/>
</dbReference>
<evidence type="ECO:0000256" key="1">
    <source>
        <dbReference type="ARBA" id="ARBA00007867"/>
    </source>
</evidence>
<feature type="binding site" evidence="6">
    <location>
        <position position="30"/>
    </location>
    <ligand>
        <name>S-methyl-5'-thioadenosine</name>
        <dbReference type="ChEBI" id="CHEBI:17509"/>
    </ligand>
</feature>
<evidence type="ECO:0000256" key="3">
    <source>
        <dbReference type="ARBA" id="ARBA00023066"/>
    </source>
</evidence>
<gene>
    <name evidence="6" type="primary">speE</name>
    <name evidence="9" type="ORF">DEM34_09070</name>
</gene>
<dbReference type="Pfam" id="PF17284">
    <property type="entry name" value="Spermine_synt_N"/>
    <property type="match status" value="1"/>
</dbReference>
<comment type="catalytic activity">
    <reaction evidence="5">
        <text>S-adenosyl 3-(methylsulfanyl)propylamine + spermidine = thermospermine + S-methyl-5'-thioadenosine + H(+)</text>
        <dbReference type="Rhea" id="RHEA:30515"/>
        <dbReference type="ChEBI" id="CHEBI:15378"/>
        <dbReference type="ChEBI" id="CHEBI:17509"/>
        <dbReference type="ChEBI" id="CHEBI:57443"/>
        <dbReference type="ChEBI" id="CHEBI:57834"/>
        <dbReference type="ChEBI" id="CHEBI:59903"/>
        <dbReference type="EC" id="2.5.1.79"/>
    </reaction>
</comment>
<evidence type="ECO:0000256" key="4">
    <source>
        <dbReference type="ARBA" id="ARBA00023115"/>
    </source>
</evidence>
<keyword evidence="4 6" id="KW-0620">Polyamine biosynthesis</keyword>
<evidence type="ECO:0000256" key="7">
    <source>
        <dbReference type="PROSITE-ProRule" id="PRU00354"/>
    </source>
</evidence>
<sequence>MLRLLQTSEDGERLEHPVAEVLASGRSPYQEYLFFRSPVHGVCVALDGDLQSCEADEALYHEALVHPAMLLHPDPRRVLIMGGGEGATAREVLRHPGVERAVMVDIDETFVALCREHLADWNRTAFADPRLELQCRDINAYLEEAGPGFDVVIGDLVDFSDEDAPAAALYSRDLYARLRRRLNPGAVLATQAGGLTAHRQIGHRRVRRSLGGAFGALASYALTVPSFYHLWSFVLASDGALPDGDTPPLETFRQRVAERGLELPATGPAALAGAFTLPAAIAGGVSGTGRPA</sequence>
<organism evidence="9 10">
    <name type="scientific">Sediminicurvatus halobius</name>
    <dbReference type="NCBI Taxonomy" id="2182432"/>
    <lineage>
        <taxon>Bacteria</taxon>
        <taxon>Pseudomonadati</taxon>
        <taxon>Pseudomonadota</taxon>
        <taxon>Gammaproteobacteria</taxon>
        <taxon>Chromatiales</taxon>
        <taxon>Ectothiorhodospiraceae</taxon>
        <taxon>Sediminicurvatus</taxon>
    </lineage>
</organism>
<evidence type="ECO:0000256" key="6">
    <source>
        <dbReference type="HAMAP-Rule" id="MF_00198"/>
    </source>
</evidence>
<dbReference type="PROSITE" id="PS51006">
    <property type="entry name" value="PABS_2"/>
    <property type="match status" value="1"/>
</dbReference>
<evidence type="ECO:0000313" key="10">
    <source>
        <dbReference type="Proteomes" id="UP000245474"/>
    </source>
</evidence>
<comment type="subcellular location">
    <subcellularLocation>
        <location evidence="6">Cell membrane</location>
        <topology evidence="6">Single-pass membrane protein</topology>
    </subcellularLocation>
</comment>
<keyword evidence="6" id="KW-0812">Transmembrane</keyword>
<protein>
    <recommendedName>
        <fullName evidence="6">Polyamine aminopropyltransferase</fullName>
    </recommendedName>
    <alternativeName>
        <fullName evidence="6">Putrescine aminopropyltransferase</fullName>
        <shortName evidence="6">PAPT</shortName>
    </alternativeName>
    <alternativeName>
        <fullName evidence="6">Spermidine synthase</fullName>
        <shortName evidence="6">SPDS</shortName>
        <shortName evidence="6">SPDSY</shortName>
        <ecNumber evidence="6">2.5.1.16</ecNumber>
    </alternativeName>
</protein>
<feature type="binding site" evidence="6">
    <location>
        <position position="85"/>
    </location>
    <ligand>
        <name>spermidine</name>
        <dbReference type="ChEBI" id="CHEBI:57834"/>
    </ligand>
</feature>
<dbReference type="InterPro" id="IPR030374">
    <property type="entry name" value="PABS"/>
</dbReference>
<keyword evidence="3 6" id="KW-0745">Spermidine biosynthesis</keyword>
<keyword evidence="10" id="KW-1185">Reference proteome</keyword>
<comment type="pathway">
    <text evidence="6">Amine and polyamine biosynthesis; spermidine biosynthesis; spermidine from putrescine: step 1/1.</text>
</comment>
<dbReference type="InterPro" id="IPR035246">
    <property type="entry name" value="Spermidine_synt_N"/>
</dbReference>
<dbReference type="PANTHER" id="PTHR43317">
    <property type="entry name" value="THERMOSPERMINE SYNTHASE ACAULIS5"/>
    <property type="match status" value="1"/>
</dbReference>
<dbReference type="GO" id="GO:0004766">
    <property type="term" value="F:spermidine synthase activity"/>
    <property type="evidence" value="ECO:0007669"/>
    <property type="project" value="UniProtKB-UniRule"/>
</dbReference>
<dbReference type="InterPro" id="IPR001045">
    <property type="entry name" value="Spermi_synthase"/>
</dbReference>
<dbReference type="Gene3D" id="2.30.140.10">
    <property type="entry name" value="Spermidine synthase, tetramerisation domain"/>
    <property type="match status" value="1"/>
</dbReference>
<keyword evidence="6" id="KW-0963">Cytoplasm</keyword>
<evidence type="ECO:0000259" key="8">
    <source>
        <dbReference type="PROSITE" id="PS51006"/>
    </source>
</evidence>
<dbReference type="CDD" id="cd02440">
    <property type="entry name" value="AdoMet_MTases"/>
    <property type="match status" value="1"/>
</dbReference>
<dbReference type="UniPathway" id="UPA00248">
    <property type="reaction ID" value="UER00314"/>
</dbReference>
<dbReference type="HAMAP" id="MF_00198">
    <property type="entry name" value="Spermidine_synth"/>
    <property type="match status" value="1"/>
</dbReference>